<keyword evidence="4" id="KW-0336">GPI-anchor</keyword>
<keyword evidence="3" id="KW-1003">Cell membrane</keyword>
<dbReference type="GO" id="GO:0005886">
    <property type="term" value="C:plasma membrane"/>
    <property type="evidence" value="ECO:0007669"/>
    <property type="project" value="UniProtKB-SubCell"/>
</dbReference>
<dbReference type="GO" id="GO:0009834">
    <property type="term" value="P:plant-type secondary cell wall biogenesis"/>
    <property type="evidence" value="ECO:0007669"/>
    <property type="project" value="TreeGrafter"/>
</dbReference>
<dbReference type="PANTHER" id="PTHR32077">
    <property type="entry name" value="FASCICLIN-LIKE ARABINOGALACTAN PROTEIN"/>
    <property type="match status" value="1"/>
</dbReference>
<evidence type="ECO:0000313" key="11">
    <source>
        <dbReference type="EMBL" id="CAI9762066.1"/>
    </source>
</evidence>
<evidence type="ECO:0000256" key="3">
    <source>
        <dbReference type="ARBA" id="ARBA00022475"/>
    </source>
</evidence>
<dbReference type="PANTHER" id="PTHR32077:SF65">
    <property type="entry name" value="FASCICLIN-LIKE ARABINOGALACTAN PROTEIN 11"/>
    <property type="match status" value="1"/>
</dbReference>
<evidence type="ECO:0000256" key="8">
    <source>
        <dbReference type="SAM" id="MobiDB-lite"/>
    </source>
</evidence>
<dbReference type="Pfam" id="PF02469">
    <property type="entry name" value="Fasciclin"/>
    <property type="match status" value="1"/>
</dbReference>
<dbReference type="InterPro" id="IPR045003">
    <property type="entry name" value="FLA_A"/>
</dbReference>
<feature type="domain" description="FAS1" evidence="10">
    <location>
        <begin position="65"/>
        <end position="226"/>
    </location>
</feature>
<dbReference type="SUPFAM" id="SSF82153">
    <property type="entry name" value="FAS1 domain"/>
    <property type="match status" value="1"/>
</dbReference>
<reference evidence="11" key="1">
    <citation type="submission" date="2023-05" db="EMBL/GenBank/DDBJ databases">
        <authorList>
            <person name="Huff M."/>
        </authorList>
    </citation>
    <scope>NUCLEOTIDE SEQUENCE</scope>
</reference>
<gene>
    <name evidence="11" type="ORF">FPE_LOCUS9496</name>
</gene>
<keyword evidence="12" id="KW-1185">Reference proteome</keyword>
<evidence type="ECO:0000256" key="6">
    <source>
        <dbReference type="ARBA" id="ARBA00023136"/>
    </source>
</evidence>
<sequence length="240" mass="25676">MKHLFSTFPLVFFFLFFLQCTPALSQSPAPAPSPPAPVPVTPLPAPVPPPPAPVPPALVPVLPGPTNIIAILGKAKQYTSFIRLLKTTQLADQLNSQLDNSNQGFTIFAPTDVAFSNLKQGMLNSLTDQQKIQLIQFHVLPSFFSVSQFQTASNPLRTQVGNDEQFPLNVTTTGNQVNITTDTVNATVATPAPLKPKKLPASNPPPSDDTTPVKTSDGIHLSQHALRSISSIVLVLAAFV</sequence>
<evidence type="ECO:0000256" key="7">
    <source>
        <dbReference type="ARBA" id="ARBA00024686"/>
    </source>
</evidence>
<evidence type="ECO:0000256" key="5">
    <source>
        <dbReference type="ARBA" id="ARBA00022729"/>
    </source>
</evidence>
<dbReference type="InterPro" id="IPR000782">
    <property type="entry name" value="FAS1_domain"/>
</dbReference>
<name>A0AAD1Z5W6_9LAMI</name>
<keyword evidence="5 9" id="KW-0732">Signal</keyword>
<comment type="function">
    <text evidence="7">May be a cell surface adhesion protein.</text>
</comment>
<dbReference type="AlphaFoldDB" id="A0AAD1Z5W6"/>
<comment type="similarity">
    <text evidence="2">Belongs to the fasciclin-like AGP family.</text>
</comment>
<feature type="chain" id="PRO_5041944232" description="FAS1 domain-containing protein" evidence="9">
    <location>
        <begin position="26"/>
        <end position="240"/>
    </location>
</feature>
<protein>
    <recommendedName>
        <fullName evidence="10">FAS1 domain-containing protein</fullName>
    </recommendedName>
</protein>
<feature type="region of interest" description="Disordered" evidence="8">
    <location>
        <begin position="190"/>
        <end position="216"/>
    </location>
</feature>
<dbReference type="GO" id="GO:0098552">
    <property type="term" value="C:side of membrane"/>
    <property type="evidence" value="ECO:0007669"/>
    <property type="project" value="UniProtKB-KW"/>
</dbReference>
<dbReference type="InterPro" id="IPR036378">
    <property type="entry name" value="FAS1_dom_sf"/>
</dbReference>
<dbReference type="PROSITE" id="PS50213">
    <property type="entry name" value="FAS1"/>
    <property type="match status" value="1"/>
</dbReference>
<keyword evidence="4" id="KW-0325">Glycoprotein</keyword>
<evidence type="ECO:0000256" key="4">
    <source>
        <dbReference type="ARBA" id="ARBA00022622"/>
    </source>
</evidence>
<feature type="signal peptide" evidence="9">
    <location>
        <begin position="1"/>
        <end position="25"/>
    </location>
</feature>
<evidence type="ECO:0000259" key="10">
    <source>
        <dbReference type="PROSITE" id="PS50213"/>
    </source>
</evidence>
<dbReference type="Proteomes" id="UP000834106">
    <property type="component" value="Chromosome 5"/>
</dbReference>
<keyword evidence="4" id="KW-0449">Lipoprotein</keyword>
<organism evidence="11 12">
    <name type="scientific">Fraxinus pennsylvanica</name>
    <dbReference type="NCBI Taxonomy" id="56036"/>
    <lineage>
        <taxon>Eukaryota</taxon>
        <taxon>Viridiplantae</taxon>
        <taxon>Streptophyta</taxon>
        <taxon>Embryophyta</taxon>
        <taxon>Tracheophyta</taxon>
        <taxon>Spermatophyta</taxon>
        <taxon>Magnoliopsida</taxon>
        <taxon>eudicotyledons</taxon>
        <taxon>Gunneridae</taxon>
        <taxon>Pentapetalae</taxon>
        <taxon>asterids</taxon>
        <taxon>lamiids</taxon>
        <taxon>Lamiales</taxon>
        <taxon>Oleaceae</taxon>
        <taxon>Oleeae</taxon>
        <taxon>Fraxinus</taxon>
    </lineage>
</organism>
<evidence type="ECO:0000256" key="2">
    <source>
        <dbReference type="ARBA" id="ARBA00007843"/>
    </source>
</evidence>
<evidence type="ECO:0000313" key="12">
    <source>
        <dbReference type="Proteomes" id="UP000834106"/>
    </source>
</evidence>
<evidence type="ECO:0000256" key="9">
    <source>
        <dbReference type="SAM" id="SignalP"/>
    </source>
</evidence>
<keyword evidence="6" id="KW-0472">Membrane</keyword>
<dbReference type="Gene3D" id="2.30.180.10">
    <property type="entry name" value="FAS1 domain"/>
    <property type="match status" value="1"/>
</dbReference>
<proteinExistence type="inferred from homology"/>
<accession>A0AAD1Z5W6</accession>
<comment type="subcellular location">
    <subcellularLocation>
        <location evidence="1">Cell membrane</location>
        <topology evidence="1">Lipid-anchor</topology>
        <topology evidence="1">GPI-anchor</topology>
    </subcellularLocation>
</comment>
<evidence type="ECO:0000256" key="1">
    <source>
        <dbReference type="ARBA" id="ARBA00004609"/>
    </source>
</evidence>
<dbReference type="EMBL" id="OU503040">
    <property type="protein sequence ID" value="CAI9762066.1"/>
    <property type="molecule type" value="Genomic_DNA"/>
</dbReference>
<dbReference type="SMART" id="SM00554">
    <property type="entry name" value="FAS1"/>
    <property type="match status" value="1"/>
</dbReference>